<keyword evidence="2" id="KW-0808">Transferase</keyword>
<dbReference type="AlphaFoldDB" id="A0A9P5Q1N8"/>
<keyword evidence="3" id="KW-1185">Reference proteome</keyword>
<dbReference type="SUPFAM" id="SSF56112">
    <property type="entry name" value="Protein kinase-like (PK-like)"/>
    <property type="match status" value="1"/>
</dbReference>
<dbReference type="Gene3D" id="3.90.1200.10">
    <property type="match status" value="1"/>
</dbReference>
<evidence type="ECO:0000313" key="3">
    <source>
        <dbReference type="Proteomes" id="UP000772434"/>
    </source>
</evidence>
<reference evidence="2" key="1">
    <citation type="submission" date="2020-11" db="EMBL/GenBank/DDBJ databases">
        <authorList>
            <consortium name="DOE Joint Genome Institute"/>
            <person name="Ahrendt S."/>
            <person name="Riley R."/>
            <person name="Andreopoulos W."/>
            <person name="Labutti K."/>
            <person name="Pangilinan J."/>
            <person name="Ruiz-Duenas F.J."/>
            <person name="Barrasa J.M."/>
            <person name="Sanchez-Garcia M."/>
            <person name="Camarero S."/>
            <person name="Miyauchi S."/>
            <person name="Serrano A."/>
            <person name="Linde D."/>
            <person name="Babiker R."/>
            <person name="Drula E."/>
            <person name="Ayuso-Fernandez I."/>
            <person name="Pacheco R."/>
            <person name="Padilla G."/>
            <person name="Ferreira P."/>
            <person name="Barriuso J."/>
            <person name="Kellner H."/>
            <person name="Castanera R."/>
            <person name="Alfaro M."/>
            <person name="Ramirez L."/>
            <person name="Pisabarro A.G."/>
            <person name="Kuo A."/>
            <person name="Tritt A."/>
            <person name="Lipzen A."/>
            <person name="He G."/>
            <person name="Yan M."/>
            <person name="Ng V."/>
            <person name="Cullen D."/>
            <person name="Martin F."/>
            <person name="Rosso M.-N."/>
            <person name="Henrissat B."/>
            <person name="Hibbett D."/>
            <person name="Martinez A.T."/>
            <person name="Grigoriev I.V."/>
        </authorList>
    </citation>
    <scope>NUCLEOTIDE SEQUENCE</scope>
    <source>
        <strain evidence="2">AH 40177</strain>
    </source>
</reference>
<accession>A0A9P5Q1N8</accession>
<gene>
    <name evidence="2" type="ORF">BDP27DRAFT_1261451</name>
</gene>
<evidence type="ECO:0000259" key="1">
    <source>
        <dbReference type="Pfam" id="PF01636"/>
    </source>
</evidence>
<dbReference type="Gene3D" id="3.30.200.20">
    <property type="entry name" value="Phosphorylase Kinase, domain 1"/>
    <property type="match status" value="1"/>
</dbReference>
<dbReference type="InterPro" id="IPR002575">
    <property type="entry name" value="Aminoglycoside_PTrfase"/>
</dbReference>
<protein>
    <submittedName>
        <fullName evidence="2">Kinase-like domain-containing protein</fullName>
    </submittedName>
</protein>
<dbReference type="Proteomes" id="UP000772434">
    <property type="component" value="Unassembled WGS sequence"/>
</dbReference>
<dbReference type="PANTHER" id="PTHR21310:SF13">
    <property type="entry name" value="AMINOGLYCOSIDE PHOSPHOTRANSFERASE DOMAIN-CONTAINING PROTEIN"/>
    <property type="match status" value="1"/>
</dbReference>
<dbReference type="InterPro" id="IPR051678">
    <property type="entry name" value="AGP_Transferase"/>
</dbReference>
<dbReference type="EMBL" id="JADNRY010000024">
    <property type="protein sequence ID" value="KAF9072380.1"/>
    <property type="molecule type" value="Genomic_DNA"/>
</dbReference>
<dbReference type="Pfam" id="PF01636">
    <property type="entry name" value="APH"/>
    <property type="match status" value="1"/>
</dbReference>
<keyword evidence="2" id="KW-0418">Kinase</keyword>
<name>A0A9P5Q1N8_9AGAR</name>
<feature type="domain" description="Aminoglycoside phosphotransferase" evidence="1">
    <location>
        <begin position="30"/>
        <end position="286"/>
    </location>
</feature>
<dbReference type="PANTHER" id="PTHR21310">
    <property type="entry name" value="AMINOGLYCOSIDE PHOSPHOTRANSFERASE-RELATED-RELATED"/>
    <property type="match status" value="1"/>
</dbReference>
<organism evidence="2 3">
    <name type="scientific">Rhodocollybia butyracea</name>
    <dbReference type="NCBI Taxonomy" id="206335"/>
    <lineage>
        <taxon>Eukaryota</taxon>
        <taxon>Fungi</taxon>
        <taxon>Dikarya</taxon>
        <taxon>Basidiomycota</taxon>
        <taxon>Agaricomycotina</taxon>
        <taxon>Agaricomycetes</taxon>
        <taxon>Agaricomycetidae</taxon>
        <taxon>Agaricales</taxon>
        <taxon>Marasmiineae</taxon>
        <taxon>Omphalotaceae</taxon>
        <taxon>Rhodocollybia</taxon>
    </lineage>
</organism>
<comment type="caution">
    <text evidence="2">The sequence shown here is derived from an EMBL/GenBank/DDBJ whole genome shotgun (WGS) entry which is preliminary data.</text>
</comment>
<sequence>MSDSVDVEVLKQRIQNRLNDQCESLEEHIQGSHHRTYIAQMTHGGKRLVRVESIYLRRKDSGCGISSPYKMSSEVATIRFLKQHSTIPVPFIYWYDDDTDGRVGGKWMIMEYLNGSRGDQIWSTLTGAQREKLVLSLADIWARLMQHSFQKIGSLYECADGTHFYVGRMTFLPTANHYAIAPPDANKCGPFSTAQAWLEASARQELAYKIALPHPLDASSRLSRISAVLDLIRRSRDLQICTPWNASQLCMEHVDFSTHNILVSHEDPTRIVAVLDWEGARIVPMWAMNPAFRWPRSDETEISHLKNLMRRRICAQVAGWEDATSDVCRNLRILTLRAALSDRDPEIIPECPILTMS</sequence>
<dbReference type="InterPro" id="IPR011009">
    <property type="entry name" value="Kinase-like_dom_sf"/>
</dbReference>
<dbReference type="GO" id="GO:0016301">
    <property type="term" value="F:kinase activity"/>
    <property type="evidence" value="ECO:0007669"/>
    <property type="project" value="UniProtKB-KW"/>
</dbReference>
<dbReference type="OrthoDB" id="10003767at2759"/>
<evidence type="ECO:0000313" key="2">
    <source>
        <dbReference type="EMBL" id="KAF9072380.1"/>
    </source>
</evidence>
<proteinExistence type="predicted"/>